<protein>
    <submittedName>
        <fullName evidence="7">ABC transporter ATP-binding protein</fullName>
    </submittedName>
</protein>
<dbReference type="PANTHER" id="PTHR43820">
    <property type="entry name" value="HIGH-AFFINITY BRANCHED-CHAIN AMINO ACID TRANSPORT ATP-BINDING PROTEIN LIVF"/>
    <property type="match status" value="1"/>
</dbReference>
<evidence type="ECO:0000313" key="8">
    <source>
        <dbReference type="Proteomes" id="UP000672602"/>
    </source>
</evidence>
<keyword evidence="4 7" id="KW-0067">ATP-binding</keyword>
<dbReference type="InterPro" id="IPR052156">
    <property type="entry name" value="BCAA_Transport_ATP-bd_LivF"/>
</dbReference>
<sequence length="240" mass="26156">MSSFLEAKNIAAGYRNRAVISGCSLVVEPQQAVALVGRNGAGKTTLVSAISGRLPLMEGTLQFEGTDIGGQPAYKRSRLGIAHVPQGREVFAKLSVHENLTIASRPDATAEEWEFIFDLFPVLKERLEQKAGTLSGGEQQMLVIARAILIRAKLMILDEPSLGLAPKVVETLFEQIKLLRERLNIGLLLVEQQTRWIWEAGIVDQIYVLGEGTIVTSGSPSTLNEKTIERSYLGTIDADG</sequence>
<evidence type="ECO:0000256" key="4">
    <source>
        <dbReference type="ARBA" id="ARBA00022840"/>
    </source>
</evidence>
<dbReference type="PROSITE" id="PS00211">
    <property type="entry name" value="ABC_TRANSPORTER_1"/>
    <property type="match status" value="1"/>
</dbReference>
<comment type="caution">
    <text evidence="7">The sequence shown here is derived from an EMBL/GenBank/DDBJ whole genome shotgun (WGS) entry which is preliminary data.</text>
</comment>
<dbReference type="RefSeq" id="WP_210683142.1">
    <property type="nucleotide sequence ID" value="NZ_JAGMWN010000009.1"/>
</dbReference>
<dbReference type="InterPro" id="IPR017871">
    <property type="entry name" value="ABC_transporter-like_CS"/>
</dbReference>
<dbReference type="GO" id="GO:0016887">
    <property type="term" value="F:ATP hydrolysis activity"/>
    <property type="evidence" value="ECO:0007669"/>
    <property type="project" value="InterPro"/>
</dbReference>
<keyword evidence="5" id="KW-0029">Amino-acid transport</keyword>
<organism evidence="7 8">
    <name type="scientific">Marivibrio halodurans</name>
    <dbReference type="NCBI Taxonomy" id="2039722"/>
    <lineage>
        <taxon>Bacteria</taxon>
        <taxon>Pseudomonadati</taxon>
        <taxon>Pseudomonadota</taxon>
        <taxon>Alphaproteobacteria</taxon>
        <taxon>Rhodospirillales</taxon>
        <taxon>Rhodospirillaceae</taxon>
        <taxon>Marivibrio</taxon>
    </lineage>
</organism>
<evidence type="ECO:0000259" key="6">
    <source>
        <dbReference type="PROSITE" id="PS50893"/>
    </source>
</evidence>
<dbReference type="InterPro" id="IPR003593">
    <property type="entry name" value="AAA+_ATPase"/>
</dbReference>
<feature type="domain" description="ABC transporter" evidence="6">
    <location>
        <begin position="5"/>
        <end position="236"/>
    </location>
</feature>
<reference evidence="7" key="1">
    <citation type="submission" date="2021-04" db="EMBL/GenBank/DDBJ databases">
        <authorList>
            <person name="Zhang D.-C."/>
        </authorList>
    </citation>
    <scope>NUCLEOTIDE SEQUENCE</scope>
    <source>
        <strain evidence="7">CGMCC 1.15697</strain>
    </source>
</reference>
<evidence type="ECO:0000256" key="1">
    <source>
        <dbReference type="ARBA" id="ARBA00005417"/>
    </source>
</evidence>
<dbReference type="InterPro" id="IPR027417">
    <property type="entry name" value="P-loop_NTPase"/>
</dbReference>
<dbReference type="GO" id="GO:0015658">
    <property type="term" value="F:branched-chain amino acid transmembrane transporter activity"/>
    <property type="evidence" value="ECO:0007669"/>
    <property type="project" value="TreeGrafter"/>
</dbReference>
<dbReference type="Proteomes" id="UP000672602">
    <property type="component" value="Unassembled WGS sequence"/>
</dbReference>
<dbReference type="PROSITE" id="PS50893">
    <property type="entry name" value="ABC_TRANSPORTER_2"/>
    <property type="match status" value="1"/>
</dbReference>
<dbReference type="Gene3D" id="3.40.50.300">
    <property type="entry name" value="P-loop containing nucleotide triphosphate hydrolases"/>
    <property type="match status" value="1"/>
</dbReference>
<dbReference type="CDD" id="cd03224">
    <property type="entry name" value="ABC_TM1139_LivF_branched"/>
    <property type="match status" value="1"/>
</dbReference>
<dbReference type="SUPFAM" id="SSF52540">
    <property type="entry name" value="P-loop containing nucleoside triphosphate hydrolases"/>
    <property type="match status" value="1"/>
</dbReference>
<dbReference type="Pfam" id="PF00005">
    <property type="entry name" value="ABC_tran"/>
    <property type="match status" value="1"/>
</dbReference>
<keyword evidence="3" id="KW-0547">Nucleotide-binding</keyword>
<dbReference type="SMART" id="SM00382">
    <property type="entry name" value="AAA"/>
    <property type="match status" value="1"/>
</dbReference>
<gene>
    <name evidence="7" type="ORF">KAJ83_16120</name>
</gene>
<comment type="similarity">
    <text evidence="1">Belongs to the ABC transporter superfamily.</text>
</comment>
<keyword evidence="2" id="KW-0813">Transport</keyword>
<dbReference type="InterPro" id="IPR003439">
    <property type="entry name" value="ABC_transporter-like_ATP-bd"/>
</dbReference>
<proteinExistence type="inferred from homology"/>
<evidence type="ECO:0000256" key="5">
    <source>
        <dbReference type="ARBA" id="ARBA00022970"/>
    </source>
</evidence>
<dbReference type="PANTHER" id="PTHR43820:SF4">
    <property type="entry name" value="HIGH-AFFINITY BRANCHED-CHAIN AMINO ACID TRANSPORT ATP-BINDING PROTEIN LIVF"/>
    <property type="match status" value="1"/>
</dbReference>
<dbReference type="EMBL" id="JAGMWN010000009">
    <property type="protein sequence ID" value="MBP5858549.1"/>
    <property type="molecule type" value="Genomic_DNA"/>
</dbReference>
<keyword evidence="8" id="KW-1185">Reference proteome</keyword>
<accession>A0A8J7S819</accession>
<dbReference type="AlphaFoldDB" id="A0A8J7S819"/>
<dbReference type="GO" id="GO:0015807">
    <property type="term" value="P:L-amino acid transport"/>
    <property type="evidence" value="ECO:0007669"/>
    <property type="project" value="TreeGrafter"/>
</dbReference>
<evidence type="ECO:0000313" key="7">
    <source>
        <dbReference type="EMBL" id="MBP5858549.1"/>
    </source>
</evidence>
<name>A0A8J7S819_9PROT</name>
<evidence type="ECO:0000256" key="2">
    <source>
        <dbReference type="ARBA" id="ARBA00022448"/>
    </source>
</evidence>
<dbReference type="GO" id="GO:0005524">
    <property type="term" value="F:ATP binding"/>
    <property type="evidence" value="ECO:0007669"/>
    <property type="project" value="UniProtKB-KW"/>
</dbReference>
<evidence type="ECO:0000256" key="3">
    <source>
        <dbReference type="ARBA" id="ARBA00022741"/>
    </source>
</evidence>